<keyword evidence="2" id="KW-1185">Reference proteome</keyword>
<dbReference type="RefSeq" id="WP_098824174.1">
    <property type="nucleotide sequence ID" value="NZ_BCMJ01000003.1"/>
</dbReference>
<sequence length="63" mass="6894">MNNNEPDFDKASKALHAWVDSLVSDTKDETSRDMVNLVANISAKAAMVALHAAFSDQKKDSDQ</sequence>
<evidence type="ECO:0000313" key="1">
    <source>
        <dbReference type="EMBL" id="GAX07813.1"/>
    </source>
</evidence>
<accession>A0A1Z5J196</accession>
<organism evidence="1 2">
    <name type="scientific">Secundilactobacillus silagincola</name>
    <dbReference type="NCBI Taxonomy" id="1714681"/>
    <lineage>
        <taxon>Bacteria</taxon>
        <taxon>Bacillati</taxon>
        <taxon>Bacillota</taxon>
        <taxon>Bacilli</taxon>
        <taxon>Lactobacillales</taxon>
        <taxon>Lactobacillaceae</taxon>
        <taxon>Secundilactobacillus</taxon>
    </lineage>
</organism>
<reference evidence="1 2" key="1">
    <citation type="submission" date="2015-11" db="EMBL/GenBank/DDBJ databases">
        <title>Draft genome sequences of new species of the genus Lactobacillus isolated from orchardgrass silage.</title>
        <authorList>
            <person name="Tohno M."/>
            <person name="Tanizawa Y."/>
            <person name="Arita M."/>
        </authorList>
    </citation>
    <scope>NUCLEOTIDE SEQUENCE [LARGE SCALE GENOMIC DNA]</scope>
    <source>
        <strain evidence="1 2">IWT5</strain>
    </source>
</reference>
<dbReference type="Proteomes" id="UP000223370">
    <property type="component" value="Unassembled WGS sequence"/>
</dbReference>
<name>A0A1Z5J196_9LACO</name>
<gene>
    <name evidence="1" type="ORF">IWT5_00964</name>
</gene>
<protein>
    <submittedName>
        <fullName evidence="1">Uncharacterized protein</fullName>
    </submittedName>
</protein>
<evidence type="ECO:0000313" key="2">
    <source>
        <dbReference type="Proteomes" id="UP000223370"/>
    </source>
</evidence>
<comment type="caution">
    <text evidence="1">The sequence shown here is derived from an EMBL/GenBank/DDBJ whole genome shotgun (WGS) entry which is preliminary data.</text>
</comment>
<dbReference type="EMBL" id="BCMJ01000003">
    <property type="protein sequence ID" value="GAX07813.1"/>
    <property type="molecule type" value="Genomic_DNA"/>
</dbReference>
<dbReference type="AlphaFoldDB" id="A0A1Z5J196"/>
<proteinExistence type="predicted"/>